<accession>A0A9N9WSK0</accession>
<sequence length="303" mass="33890">MKSLERSARKVRKGHYIATHNSPSPPYGSTNRAYFSDGDDSRAPSERTLSEYTITNERTSPPKPPSRKSRTMERSAKNGISHNGIYSEGPRSLSSPPTRQPPRAPSALSYDHGGETGDIYVTSAAYKTPSEISRYSMPHRTHYTKPQSVYSVASSRKSNRTGRSHTSRRMGAKVEAMSAPNPFCPNLRGVCCLMLLINLGLILITLGFVIVIQFVEPLFVWILGIVFLIFGFATLIGSMIYCVIVCRDVKTPSQLKNEDLHWTKHWQKNIGYTPHEIDYKTDPDGYSVSKISGKYSDRGSSRY</sequence>
<gene>
    <name evidence="3" type="ORF">CHIRRI_LOCUS10270</name>
</gene>
<dbReference type="PANTHER" id="PTHR41155:SF1">
    <property type="entry name" value="FI19525P1"/>
    <property type="match status" value="1"/>
</dbReference>
<organism evidence="3 4">
    <name type="scientific">Chironomus riparius</name>
    <dbReference type="NCBI Taxonomy" id="315576"/>
    <lineage>
        <taxon>Eukaryota</taxon>
        <taxon>Metazoa</taxon>
        <taxon>Ecdysozoa</taxon>
        <taxon>Arthropoda</taxon>
        <taxon>Hexapoda</taxon>
        <taxon>Insecta</taxon>
        <taxon>Pterygota</taxon>
        <taxon>Neoptera</taxon>
        <taxon>Endopterygota</taxon>
        <taxon>Diptera</taxon>
        <taxon>Nematocera</taxon>
        <taxon>Chironomoidea</taxon>
        <taxon>Chironomidae</taxon>
        <taxon>Chironominae</taxon>
        <taxon>Chironomus</taxon>
    </lineage>
</organism>
<evidence type="ECO:0000256" key="1">
    <source>
        <dbReference type="SAM" id="MobiDB-lite"/>
    </source>
</evidence>
<feature type="transmembrane region" description="Helical" evidence="2">
    <location>
        <begin position="218"/>
        <end position="246"/>
    </location>
</feature>
<dbReference type="Proteomes" id="UP001153620">
    <property type="component" value="Chromosome 3"/>
</dbReference>
<keyword evidence="2" id="KW-1133">Transmembrane helix</keyword>
<keyword evidence="2" id="KW-0812">Transmembrane</keyword>
<feature type="region of interest" description="Disordered" evidence="1">
    <location>
        <begin position="148"/>
        <end position="171"/>
    </location>
</feature>
<keyword evidence="4" id="KW-1185">Reference proteome</keyword>
<keyword evidence="2" id="KW-0472">Membrane</keyword>
<reference evidence="3" key="2">
    <citation type="submission" date="2022-10" db="EMBL/GenBank/DDBJ databases">
        <authorList>
            <consortium name="ENA_rothamsted_submissions"/>
            <consortium name="culmorum"/>
            <person name="King R."/>
        </authorList>
    </citation>
    <scope>NUCLEOTIDE SEQUENCE</scope>
</reference>
<evidence type="ECO:0000256" key="2">
    <source>
        <dbReference type="SAM" id="Phobius"/>
    </source>
</evidence>
<evidence type="ECO:0000313" key="4">
    <source>
        <dbReference type="Proteomes" id="UP001153620"/>
    </source>
</evidence>
<feature type="compositionally biased region" description="Polar residues" evidence="1">
    <location>
        <begin position="19"/>
        <end position="33"/>
    </location>
</feature>
<dbReference type="AlphaFoldDB" id="A0A9N9WSK0"/>
<dbReference type="OrthoDB" id="8188414at2759"/>
<name>A0A9N9WSK0_9DIPT</name>
<dbReference type="EMBL" id="OU895879">
    <property type="protein sequence ID" value="CAG9807421.1"/>
    <property type="molecule type" value="Genomic_DNA"/>
</dbReference>
<protein>
    <submittedName>
        <fullName evidence="3">Uncharacterized protein</fullName>
    </submittedName>
</protein>
<reference evidence="3" key="1">
    <citation type="submission" date="2022-01" db="EMBL/GenBank/DDBJ databases">
        <authorList>
            <person name="King R."/>
        </authorList>
    </citation>
    <scope>NUCLEOTIDE SEQUENCE</scope>
</reference>
<feature type="region of interest" description="Disordered" evidence="1">
    <location>
        <begin position="1"/>
        <end position="113"/>
    </location>
</feature>
<feature type="compositionally biased region" description="Basic residues" evidence="1">
    <location>
        <begin position="157"/>
        <end position="171"/>
    </location>
</feature>
<dbReference type="PANTHER" id="PTHR41155">
    <property type="entry name" value="FI19525P1"/>
    <property type="match status" value="1"/>
</dbReference>
<evidence type="ECO:0000313" key="3">
    <source>
        <dbReference type="EMBL" id="CAG9807421.1"/>
    </source>
</evidence>
<feature type="transmembrane region" description="Helical" evidence="2">
    <location>
        <begin position="190"/>
        <end position="212"/>
    </location>
</feature>
<proteinExistence type="predicted"/>
<feature type="compositionally biased region" description="Basic and acidic residues" evidence="1">
    <location>
        <begin position="39"/>
        <end position="49"/>
    </location>
</feature>